<evidence type="ECO:0000313" key="1">
    <source>
        <dbReference type="EMBL" id="JAE19274.1"/>
    </source>
</evidence>
<proteinExistence type="predicted"/>
<sequence>MTILNSMTTMTMTIMSMRSRRTRRTRRRSRFVWARFLQFQSVLSDMYYTPYVVSRTSLTIK</sequence>
<reference evidence="1" key="2">
    <citation type="journal article" date="2015" name="Data Brief">
        <title>Shoot transcriptome of the giant reed, Arundo donax.</title>
        <authorList>
            <person name="Barrero R.A."/>
            <person name="Guerrero F.D."/>
            <person name="Moolhuijzen P."/>
            <person name="Goolsby J.A."/>
            <person name="Tidwell J."/>
            <person name="Bellgard S.E."/>
            <person name="Bellgard M.I."/>
        </authorList>
    </citation>
    <scope>NUCLEOTIDE SEQUENCE</scope>
    <source>
        <tissue evidence="1">Shoot tissue taken approximately 20 cm above the soil surface</tissue>
    </source>
</reference>
<accession>A0A0A9G739</accession>
<dbReference type="EMBL" id="GBRH01178622">
    <property type="protein sequence ID" value="JAE19274.1"/>
    <property type="molecule type" value="Transcribed_RNA"/>
</dbReference>
<organism evidence="1">
    <name type="scientific">Arundo donax</name>
    <name type="common">Giant reed</name>
    <name type="synonym">Donax arundinaceus</name>
    <dbReference type="NCBI Taxonomy" id="35708"/>
    <lineage>
        <taxon>Eukaryota</taxon>
        <taxon>Viridiplantae</taxon>
        <taxon>Streptophyta</taxon>
        <taxon>Embryophyta</taxon>
        <taxon>Tracheophyta</taxon>
        <taxon>Spermatophyta</taxon>
        <taxon>Magnoliopsida</taxon>
        <taxon>Liliopsida</taxon>
        <taxon>Poales</taxon>
        <taxon>Poaceae</taxon>
        <taxon>PACMAD clade</taxon>
        <taxon>Arundinoideae</taxon>
        <taxon>Arundineae</taxon>
        <taxon>Arundo</taxon>
    </lineage>
</organism>
<reference evidence="1" key="1">
    <citation type="submission" date="2014-09" db="EMBL/GenBank/DDBJ databases">
        <authorList>
            <person name="Magalhaes I.L.F."/>
            <person name="Oliveira U."/>
            <person name="Santos F.R."/>
            <person name="Vidigal T.H.D.A."/>
            <person name="Brescovit A.D."/>
            <person name="Santos A.J."/>
        </authorList>
    </citation>
    <scope>NUCLEOTIDE SEQUENCE</scope>
    <source>
        <tissue evidence="1">Shoot tissue taken approximately 20 cm above the soil surface</tissue>
    </source>
</reference>
<name>A0A0A9G739_ARUDO</name>
<protein>
    <submittedName>
        <fullName evidence="1">Uncharacterized protein</fullName>
    </submittedName>
</protein>
<dbReference type="AlphaFoldDB" id="A0A0A9G739"/>